<name>A0A383AG50_9ZZZZ</name>
<organism evidence="2">
    <name type="scientific">marine metagenome</name>
    <dbReference type="NCBI Taxonomy" id="408172"/>
    <lineage>
        <taxon>unclassified sequences</taxon>
        <taxon>metagenomes</taxon>
        <taxon>ecological metagenomes</taxon>
    </lineage>
</organism>
<proteinExistence type="predicted"/>
<dbReference type="Pfam" id="PF14341">
    <property type="entry name" value="PilX_N"/>
    <property type="match status" value="1"/>
</dbReference>
<evidence type="ECO:0000259" key="1">
    <source>
        <dbReference type="Pfam" id="PF14341"/>
    </source>
</evidence>
<feature type="domain" description="Type 4 fimbrial biogenesis protein PilX N-terminal" evidence="1">
    <location>
        <begin position="12"/>
        <end position="61"/>
    </location>
</feature>
<reference evidence="2" key="1">
    <citation type="submission" date="2018-05" db="EMBL/GenBank/DDBJ databases">
        <authorList>
            <person name="Lanie J.A."/>
            <person name="Ng W.-L."/>
            <person name="Kazmierczak K.M."/>
            <person name="Andrzejewski T.M."/>
            <person name="Davidsen T.M."/>
            <person name="Wayne K.J."/>
            <person name="Tettelin H."/>
            <person name="Glass J.I."/>
            <person name="Rusch D."/>
            <person name="Podicherti R."/>
            <person name="Tsui H.-C.T."/>
            <person name="Winkler M.E."/>
        </authorList>
    </citation>
    <scope>NUCLEOTIDE SEQUENCE</scope>
</reference>
<dbReference type="EMBL" id="UINC01191762">
    <property type="protein sequence ID" value="SVE06559.1"/>
    <property type="molecule type" value="Genomic_DNA"/>
</dbReference>
<dbReference type="AlphaFoldDB" id="A0A383AG50"/>
<dbReference type="InterPro" id="IPR025746">
    <property type="entry name" value="PilX_N_dom"/>
</dbReference>
<accession>A0A383AG50</accession>
<gene>
    <name evidence="2" type="ORF">METZ01_LOCUS459413</name>
</gene>
<evidence type="ECO:0000313" key="2">
    <source>
        <dbReference type="EMBL" id="SVE06559.1"/>
    </source>
</evidence>
<protein>
    <recommendedName>
        <fullName evidence="1">Type 4 fimbrial biogenesis protein PilX N-terminal domain-containing protein</fullName>
    </recommendedName>
</protein>
<sequence>MKTLNVMKHQGGAALVIGLVLLVIVTVLAISGINTATTELAMARNDQNSENAFQAAETGLEHALARGQFNTLGSVTLQRNINTTDFVTAVTQFERATMVPDRAFSLGVGSGIAAYHFIATATAESKRAGVSGEKTDRDASSVHTQAFYVVGPEIPTL</sequence>